<dbReference type="Gene3D" id="3.40.50.720">
    <property type="entry name" value="NAD(P)-binding Rossmann-like Domain"/>
    <property type="match status" value="1"/>
</dbReference>
<dbReference type="PRINTS" id="PR00081">
    <property type="entry name" value="GDHRDH"/>
</dbReference>
<accession>A0A516NF23</accession>
<evidence type="ECO:0000256" key="3">
    <source>
        <dbReference type="ARBA" id="ARBA00023002"/>
    </source>
</evidence>
<evidence type="ECO:0000256" key="2">
    <source>
        <dbReference type="ARBA" id="ARBA00022857"/>
    </source>
</evidence>
<dbReference type="EMBL" id="CP041695">
    <property type="protein sequence ID" value="QDP77499.1"/>
    <property type="molecule type" value="Genomic_DNA"/>
</dbReference>
<keyword evidence="2" id="KW-0521">NADP</keyword>
<dbReference type="GO" id="GO:0016616">
    <property type="term" value="F:oxidoreductase activity, acting on the CH-OH group of donors, NAD or NADP as acceptor"/>
    <property type="evidence" value="ECO:0007669"/>
    <property type="project" value="InterPro"/>
</dbReference>
<dbReference type="PANTHER" id="PTHR43490:SF99">
    <property type="entry name" value="SHORT-CHAIN DEHYDROGENASE_REDUCTASE"/>
    <property type="match status" value="1"/>
</dbReference>
<sequence length="273" mass="28752">MRPSCPHPREPGWYRRSQGAAVLAGPEWRPQAGTMTAATTALVTGANKGLGRETVRRFATMGWRVFLAARDVGRGTVAARELAVEGLEVEFVALDVTSDASVGAAVDVVRGRVGRLDVLVNNAAIGGPRAHPAETSVESLREVFETNVFGPVRVTGAFLPLLRLAENPRIVMVSSGMGSVAVLTDPRWDGVLPPALGYPATKSALNMLTVQYARGLDGIRVNAVDPGYTATDLNGHSGTQTVTEGTDAIVRLAQIGPDGPTGGFFDRQGAVPW</sequence>
<dbReference type="PROSITE" id="PS00061">
    <property type="entry name" value="ADH_SHORT"/>
    <property type="match status" value="1"/>
</dbReference>
<dbReference type="InterPro" id="IPR036291">
    <property type="entry name" value="NAD(P)-bd_dom_sf"/>
</dbReference>
<evidence type="ECO:0000313" key="4">
    <source>
        <dbReference type="EMBL" id="QDP77499.1"/>
    </source>
</evidence>
<dbReference type="InterPro" id="IPR020904">
    <property type="entry name" value="Sc_DH/Rdtase_CS"/>
</dbReference>
<dbReference type="Pfam" id="PF00106">
    <property type="entry name" value="adh_short"/>
    <property type="match status" value="1"/>
</dbReference>
<dbReference type="CDD" id="cd05324">
    <property type="entry name" value="carb_red_PTCR-like_SDR_c"/>
    <property type="match status" value="1"/>
</dbReference>
<dbReference type="AlphaFoldDB" id="A0A516NF23"/>
<dbReference type="KEGG" id="nod:FOH10_00820"/>
<gene>
    <name evidence="4" type="ORF">FOH10_00820</name>
</gene>
<organism evidence="4 5">
    <name type="scientific">Nocardia otitidiscaviarum</name>
    <dbReference type="NCBI Taxonomy" id="1823"/>
    <lineage>
        <taxon>Bacteria</taxon>
        <taxon>Bacillati</taxon>
        <taxon>Actinomycetota</taxon>
        <taxon>Actinomycetes</taxon>
        <taxon>Mycobacteriales</taxon>
        <taxon>Nocardiaceae</taxon>
        <taxon>Nocardia</taxon>
    </lineage>
</organism>
<comment type="similarity">
    <text evidence="1">Belongs to the short-chain dehydrogenases/reductases (SDR) family.</text>
</comment>
<dbReference type="InterPro" id="IPR045313">
    <property type="entry name" value="CBR1-like"/>
</dbReference>
<proteinExistence type="inferred from homology"/>
<dbReference type="SUPFAM" id="SSF51735">
    <property type="entry name" value="NAD(P)-binding Rossmann-fold domains"/>
    <property type="match status" value="1"/>
</dbReference>
<evidence type="ECO:0000256" key="1">
    <source>
        <dbReference type="ARBA" id="ARBA00006484"/>
    </source>
</evidence>
<evidence type="ECO:0000313" key="5">
    <source>
        <dbReference type="Proteomes" id="UP000317039"/>
    </source>
</evidence>
<dbReference type="PANTHER" id="PTHR43490">
    <property type="entry name" value="(+)-NEOMENTHOL DEHYDROGENASE"/>
    <property type="match status" value="1"/>
</dbReference>
<name>A0A516NF23_9NOCA</name>
<protein>
    <submittedName>
        <fullName evidence="4">SDR family oxidoreductase</fullName>
    </submittedName>
</protein>
<dbReference type="Proteomes" id="UP000317039">
    <property type="component" value="Chromosome"/>
</dbReference>
<dbReference type="InterPro" id="IPR002347">
    <property type="entry name" value="SDR_fam"/>
</dbReference>
<keyword evidence="3" id="KW-0560">Oxidoreductase</keyword>
<reference evidence="4 5" key="1">
    <citation type="submission" date="2019-07" db="EMBL/GenBank/DDBJ databases">
        <title>Complete Genome Sequence and Methylome Analysis of Nocardia otitidis-caviarum NEB252.</title>
        <authorList>
            <person name="Fomenkov A."/>
            <person name="Anton B.P."/>
            <person name="Vincze T."/>
            <person name="Roberts R.J."/>
        </authorList>
    </citation>
    <scope>NUCLEOTIDE SEQUENCE [LARGE SCALE GENOMIC DNA]</scope>
    <source>
        <strain evidence="4 5">NEB252</strain>
    </source>
</reference>